<feature type="compositionally biased region" description="Polar residues" evidence="1">
    <location>
        <begin position="171"/>
        <end position="180"/>
    </location>
</feature>
<evidence type="ECO:0000256" key="1">
    <source>
        <dbReference type="SAM" id="MobiDB-lite"/>
    </source>
</evidence>
<dbReference type="Proteomes" id="UP001281761">
    <property type="component" value="Unassembled WGS sequence"/>
</dbReference>
<protein>
    <submittedName>
        <fullName evidence="2">Uncharacterized protein</fullName>
    </submittedName>
</protein>
<keyword evidence="3" id="KW-1185">Reference proteome</keyword>
<feature type="region of interest" description="Disordered" evidence="1">
    <location>
        <begin position="1"/>
        <end position="63"/>
    </location>
</feature>
<accession>A0ABQ9YJ53</accession>
<evidence type="ECO:0000313" key="3">
    <source>
        <dbReference type="Proteomes" id="UP001281761"/>
    </source>
</evidence>
<feature type="compositionally biased region" description="Polar residues" evidence="1">
    <location>
        <begin position="37"/>
        <end position="46"/>
    </location>
</feature>
<comment type="caution">
    <text evidence="2">The sequence shown here is derived from an EMBL/GenBank/DDBJ whole genome shotgun (WGS) entry which is preliminary data.</text>
</comment>
<feature type="compositionally biased region" description="Basic residues" evidence="1">
    <location>
        <begin position="19"/>
        <end position="29"/>
    </location>
</feature>
<feature type="region of interest" description="Disordered" evidence="1">
    <location>
        <begin position="292"/>
        <end position="313"/>
    </location>
</feature>
<name>A0ABQ9YJ53_9EUKA</name>
<feature type="region of interest" description="Disordered" evidence="1">
    <location>
        <begin position="171"/>
        <end position="192"/>
    </location>
</feature>
<dbReference type="EMBL" id="JARBJD010000005">
    <property type="protein sequence ID" value="KAK2963758.1"/>
    <property type="molecule type" value="Genomic_DNA"/>
</dbReference>
<gene>
    <name evidence="2" type="ORF">BLNAU_1325</name>
</gene>
<feature type="region of interest" description="Disordered" evidence="1">
    <location>
        <begin position="146"/>
        <end position="165"/>
    </location>
</feature>
<feature type="compositionally biased region" description="Basic residues" evidence="1">
    <location>
        <begin position="292"/>
        <end position="304"/>
    </location>
</feature>
<proteinExistence type="predicted"/>
<reference evidence="2 3" key="1">
    <citation type="journal article" date="2022" name="bioRxiv">
        <title>Genomics of Preaxostyla Flagellates Illuminates Evolutionary Transitions and the Path Towards Mitochondrial Loss.</title>
        <authorList>
            <person name="Novak L.V.F."/>
            <person name="Treitli S.C."/>
            <person name="Pyrih J."/>
            <person name="Halakuc P."/>
            <person name="Pipaliya S.V."/>
            <person name="Vacek V."/>
            <person name="Brzon O."/>
            <person name="Soukal P."/>
            <person name="Eme L."/>
            <person name="Dacks J.B."/>
            <person name="Karnkowska A."/>
            <person name="Elias M."/>
            <person name="Hampl V."/>
        </authorList>
    </citation>
    <scope>NUCLEOTIDE SEQUENCE [LARGE SCALE GENOMIC DNA]</scope>
    <source>
        <strain evidence="2">NAU3</strain>
        <tissue evidence="2">Gut</tissue>
    </source>
</reference>
<evidence type="ECO:0000313" key="2">
    <source>
        <dbReference type="EMBL" id="KAK2963758.1"/>
    </source>
</evidence>
<sequence>MINEQMEQERMNSEVTAKPKTKKKGRNIKVTKEEKTNSVFQPSTPQAGGKKKKMLKKQPPFGANKPGLLLMPLTPRSTPQQHPLTPQLRGQQLATSLTGLNVTASLLQPLTSTSSTTQPSTPNHLYLFARDEHHSRQVRMLGTIEANPQPRHPTSPSSALDPCKVAFPSSSPSTLSCKHSSSQRHPTRQSLQPKLLRIAARVIETLSSSNLRSLVFIGDEERGWRDTQRMRMSPAPLVRTEEVIPGTSRDMYWALSMDRISITSFNLNPVERTREQERRFVVSQVLARIGRTGKQRGRRGRLRRVMGPSRADH</sequence>
<organism evidence="2 3">
    <name type="scientific">Blattamonas nauphoetae</name>
    <dbReference type="NCBI Taxonomy" id="2049346"/>
    <lineage>
        <taxon>Eukaryota</taxon>
        <taxon>Metamonada</taxon>
        <taxon>Preaxostyla</taxon>
        <taxon>Oxymonadida</taxon>
        <taxon>Blattamonas</taxon>
    </lineage>
</organism>